<keyword evidence="2" id="KW-1185">Reference proteome</keyword>
<feature type="compositionally biased region" description="Low complexity" evidence="1">
    <location>
        <begin position="135"/>
        <end position="155"/>
    </location>
</feature>
<feature type="region of interest" description="Disordered" evidence="1">
    <location>
        <begin position="112"/>
        <end position="228"/>
    </location>
</feature>
<dbReference type="STRING" id="52670.A0A2I4BWV3"/>
<dbReference type="OrthoDB" id="1898716at2759"/>
<protein>
    <submittedName>
        <fullName evidence="3">Myocyte-specific enhancer factor 2B</fullName>
    </submittedName>
</protein>
<accession>A0A2I4BWV3</accession>
<sequence length="228" mass="24915">MGTWALYPLRQHQQGKQLNIERFNTSPGLRGKTTDFSVTLRFLNAGLCFSAHQRGLLYQGVHGGSSMVAMGKAGFLSHSLGGYGLPSSGTSDYSQSGFYHSVSLQRGMVNPWQPTQASHESHGPHISSGMSSGGCSFPSQPCSSNSSHLPSFNLSIKSERSSPDHMSSPPSPSLHHLRQRSPDVARRSPPESHPANRTKEFPKASYLQGQEEKGQPLRQLELSNSWQR</sequence>
<dbReference type="Proteomes" id="UP000192220">
    <property type="component" value="Unplaced"/>
</dbReference>
<gene>
    <name evidence="3" type="primary">mef2b</name>
</gene>
<evidence type="ECO:0000313" key="3">
    <source>
        <dbReference type="RefSeq" id="XP_013872189.1"/>
    </source>
</evidence>
<evidence type="ECO:0000313" key="2">
    <source>
        <dbReference type="Proteomes" id="UP000192220"/>
    </source>
</evidence>
<reference evidence="3" key="1">
    <citation type="submission" date="2025-08" db="UniProtKB">
        <authorList>
            <consortium name="RefSeq"/>
        </authorList>
    </citation>
    <scope>IDENTIFICATION</scope>
    <source>
        <strain evidence="3">Quisiro</strain>
        <tissue evidence="3">Liver</tissue>
    </source>
</reference>
<dbReference type="RefSeq" id="XP_013872189.1">
    <property type="nucleotide sequence ID" value="XM_014016735.1"/>
</dbReference>
<dbReference type="KEGG" id="alim:106523343"/>
<dbReference type="CTD" id="100271849"/>
<name>A0A2I4BWV3_AUSLI</name>
<organism evidence="2 3">
    <name type="scientific">Austrofundulus limnaeus</name>
    <name type="common">Annual killifish</name>
    <dbReference type="NCBI Taxonomy" id="52670"/>
    <lineage>
        <taxon>Eukaryota</taxon>
        <taxon>Metazoa</taxon>
        <taxon>Chordata</taxon>
        <taxon>Craniata</taxon>
        <taxon>Vertebrata</taxon>
        <taxon>Euteleostomi</taxon>
        <taxon>Actinopterygii</taxon>
        <taxon>Neopterygii</taxon>
        <taxon>Teleostei</taxon>
        <taxon>Neoteleostei</taxon>
        <taxon>Acanthomorphata</taxon>
        <taxon>Ovalentaria</taxon>
        <taxon>Atherinomorphae</taxon>
        <taxon>Cyprinodontiformes</taxon>
        <taxon>Rivulidae</taxon>
        <taxon>Austrofundulus</taxon>
    </lineage>
</organism>
<dbReference type="InParanoid" id="A0A2I4BWV3"/>
<dbReference type="AlphaFoldDB" id="A0A2I4BWV3"/>
<proteinExistence type="predicted"/>
<evidence type="ECO:0000256" key="1">
    <source>
        <dbReference type="SAM" id="MobiDB-lite"/>
    </source>
</evidence>
<feature type="compositionally biased region" description="Basic and acidic residues" evidence="1">
    <location>
        <begin position="180"/>
        <end position="190"/>
    </location>
</feature>